<dbReference type="STRING" id="1429867.A0A0G4PXF3"/>
<keyword evidence="1" id="KW-1133">Transmembrane helix</keyword>
<reference evidence="2 3" key="1">
    <citation type="journal article" date="2014" name="Nat. Commun.">
        <title>Multiple recent horizontal transfers of a large genomic region in cheese making fungi.</title>
        <authorList>
            <person name="Cheeseman K."/>
            <person name="Ropars J."/>
            <person name="Renault P."/>
            <person name="Dupont J."/>
            <person name="Gouzy J."/>
            <person name="Branca A."/>
            <person name="Abraham A.L."/>
            <person name="Ceppi M."/>
            <person name="Conseiller E."/>
            <person name="Debuchy R."/>
            <person name="Malagnac F."/>
            <person name="Goarin A."/>
            <person name="Silar P."/>
            <person name="Lacoste S."/>
            <person name="Sallet E."/>
            <person name="Bensimon A."/>
            <person name="Giraud T."/>
            <person name="Brygoo Y."/>
        </authorList>
    </citation>
    <scope>NUCLEOTIDE SEQUENCE [LARGE SCALE GENOMIC DNA]</scope>
    <source>
        <strain evidence="3">FM 013</strain>
    </source>
</reference>
<dbReference type="Proteomes" id="UP000053732">
    <property type="component" value="Unassembled WGS sequence"/>
</dbReference>
<evidence type="ECO:0000313" key="2">
    <source>
        <dbReference type="EMBL" id="CRL31013.1"/>
    </source>
</evidence>
<dbReference type="Pfam" id="PF11885">
    <property type="entry name" value="DUF3405"/>
    <property type="match status" value="1"/>
</dbReference>
<keyword evidence="3" id="KW-1185">Reference proteome</keyword>
<keyword evidence="1" id="KW-0812">Transmembrane</keyword>
<proteinExistence type="predicted"/>
<keyword evidence="1" id="KW-0472">Membrane</keyword>
<dbReference type="PANTHER" id="PTHR36205">
    <property type="entry name" value="CHROMOSOME 19, WHOLE GENOME SHOTGUN SEQUENCE"/>
    <property type="match status" value="1"/>
</dbReference>
<gene>
    <name evidence="2" type="ORF">PCAMFM013_S067g000021</name>
</gene>
<evidence type="ECO:0000313" key="3">
    <source>
        <dbReference type="Proteomes" id="UP000053732"/>
    </source>
</evidence>
<sequence>MHIIESLMLGCRHLLRTFQRRSLVTTALCLAFTIFLLVPRSREQNIAVRRNPTVYASSKKNAFFLGSGADSDGVGLGQLVLETSQGSQSIPYNPYPEYNSAAWKRMWRGTYQQCVGANGSALDPRNAETAMKGFRWNQSDFPAPIFGSYEAWNLDRSFCTDRYSRYAAYGYTGEVQDGDSFDTSSEVKFEYVNWATLQQDCLQRNADRYHPSNIPKTLTLHKEYNKGIDEYVLRGEDAETSQSNASAIFKPRTAVVLRTWLDMEYTENDLHYIRSMIMELSLLSGAEYEVVLLVDAKNARLPRPTDKAGIDSLKSSLPRELQDLAVFFNSEILEDWYPKIDVHVAILQYFQPMQIFSRLNPQYDFLWQFEMDSRYTGHFYNFLQQASEFAKQQPRKNLWERNSYFYIPAVHGTWDDFIDQVDQSMTGLDSVWGPRPAKGINVGNEAPKPPRSNLEDDSWSWGVGEEADVITWLPQFDPRHTDWPFADRVYNFRQKGRTPRRASVVAMSRVSARLLRLMHADKTEKGLGLASEMSPTSWALYYGLKAVQVPQPIYHAHETNPDELNLRANSGKPGQISAGPNSIWSWNQHNDILMKMSYMFGSEFPEKIYRAWLGYDNAEKEGRRRLCLPPMFLHPVKNTKE</sequence>
<evidence type="ECO:0000256" key="1">
    <source>
        <dbReference type="SAM" id="Phobius"/>
    </source>
</evidence>
<accession>A0A0G4PXF3</accession>
<feature type="transmembrane region" description="Helical" evidence="1">
    <location>
        <begin position="21"/>
        <end position="38"/>
    </location>
</feature>
<name>A0A0G4PXF3_PENC3</name>
<dbReference type="AlphaFoldDB" id="A0A0G4PXF3"/>
<dbReference type="EMBL" id="HG793200">
    <property type="protein sequence ID" value="CRL31013.1"/>
    <property type="molecule type" value="Genomic_DNA"/>
</dbReference>
<organism evidence="2 3">
    <name type="scientific">Penicillium camemberti (strain FM 013)</name>
    <dbReference type="NCBI Taxonomy" id="1429867"/>
    <lineage>
        <taxon>Eukaryota</taxon>
        <taxon>Fungi</taxon>
        <taxon>Dikarya</taxon>
        <taxon>Ascomycota</taxon>
        <taxon>Pezizomycotina</taxon>
        <taxon>Eurotiomycetes</taxon>
        <taxon>Eurotiomycetidae</taxon>
        <taxon>Eurotiales</taxon>
        <taxon>Aspergillaceae</taxon>
        <taxon>Penicillium</taxon>
    </lineage>
</organism>
<dbReference type="PANTHER" id="PTHR36205:SF4">
    <property type="match status" value="1"/>
</dbReference>
<protein>
    <submittedName>
        <fullName evidence="2">Uncharacterized protein</fullName>
    </submittedName>
</protein>
<dbReference type="InterPro" id="IPR021822">
    <property type="entry name" value="DUF3405"/>
</dbReference>